<dbReference type="GO" id="GO:0046677">
    <property type="term" value="P:response to antibiotic"/>
    <property type="evidence" value="ECO:0007669"/>
    <property type="project" value="InterPro"/>
</dbReference>
<dbReference type="AlphaFoldDB" id="A0A1E7JPT8"/>
<comment type="caution">
    <text evidence="1">The sequence shown here is derived from an EMBL/GenBank/DDBJ whole genome shotgun (WGS) entry which is preliminary data.</text>
</comment>
<name>A0A1E7JPT8_9ACTN</name>
<dbReference type="Gene3D" id="3.40.1660.10">
    <property type="entry name" value="EreA-like (biosynthetic domain)"/>
    <property type="match status" value="1"/>
</dbReference>
<evidence type="ECO:0000313" key="2">
    <source>
        <dbReference type="Proteomes" id="UP000176087"/>
    </source>
</evidence>
<evidence type="ECO:0000313" key="1">
    <source>
        <dbReference type="EMBL" id="OEU90299.1"/>
    </source>
</evidence>
<dbReference type="Proteomes" id="UP000176087">
    <property type="component" value="Unassembled WGS sequence"/>
</dbReference>
<dbReference type="Pfam" id="PF05139">
    <property type="entry name" value="Erythro_esteras"/>
    <property type="match status" value="1"/>
</dbReference>
<sequence length="226" mass="24323">MGPIRRELIPAAQGHRRRFVGQCVSVAVRGEHHLPSPEPDRAGGFLNTDLRPLAAMLADAGAAVVGTGETTRAAHEVVSLGKVAYWEGVSFTANAARLEPVALLDPFRSVGSELRGQLGERYVSLLIGFGAGDISGLHPRQHAPAPMAGSVEAELAAAEPARYLLDLRAPRQDPVDEWLRGTHRLRVIGGIYEAAADHEHYLTTGPLDEWFDAVLHVRTVGPTTLR</sequence>
<dbReference type="OrthoDB" id="9810066at2"/>
<dbReference type="EMBL" id="LJGT01000038">
    <property type="protein sequence ID" value="OEU90299.1"/>
    <property type="molecule type" value="Genomic_DNA"/>
</dbReference>
<dbReference type="STRING" id="933944.AN215_12345"/>
<gene>
    <name evidence="1" type="ORF">AN215_12345</name>
</gene>
<protein>
    <submittedName>
        <fullName evidence="1">Uncharacterized protein</fullName>
    </submittedName>
</protein>
<accession>A0A1E7JPT8</accession>
<dbReference type="SUPFAM" id="SSF159501">
    <property type="entry name" value="EreA/ChaN-like"/>
    <property type="match status" value="1"/>
</dbReference>
<proteinExistence type="predicted"/>
<dbReference type="InterPro" id="IPR007815">
    <property type="entry name" value="Emycin_Estase"/>
</dbReference>
<reference evidence="1 2" key="1">
    <citation type="journal article" date="2016" name="Front. Microbiol.">
        <title>Comparative Genomics Analysis of Streptomyces Species Reveals Their Adaptation to the Marine Environment and Their Diversity at the Genomic Level.</title>
        <authorList>
            <person name="Tian X."/>
            <person name="Zhang Z."/>
            <person name="Yang T."/>
            <person name="Chen M."/>
            <person name="Li J."/>
            <person name="Chen F."/>
            <person name="Yang J."/>
            <person name="Li W."/>
            <person name="Zhang B."/>
            <person name="Zhang Z."/>
            <person name="Wu J."/>
            <person name="Zhang C."/>
            <person name="Long L."/>
            <person name="Xiao J."/>
        </authorList>
    </citation>
    <scope>NUCLEOTIDE SEQUENCE [LARGE SCALE GENOMIC DNA]</scope>
    <source>
        <strain evidence="1 2">SCSIO 10390</strain>
    </source>
</reference>
<organism evidence="1 2">
    <name type="scientific">Streptomyces abyssalis</name>
    <dbReference type="NCBI Taxonomy" id="933944"/>
    <lineage>
        <taxon>Bacteria</taxon>
        <taxon>Bacillati</taxon>
        <taxon>Actinomycetota</taxon>
        <taxon>Actinomycetes</taxon>
        <taxon>Kitasatosporales</taxon>
        <taxon>Streptomycetaceae</taxon>
        <taxon>Streptomyces</taxon>
    </lineage>
</organism>
<keyword evidence="2" id="KW-1185">Reference proteome</keyword>